<evidence type="ECO:0000256" key="2">
    <source>
        <dbReference type="ARBA" id="ARBA00023125"/>
    </source>
</evidence>
<dbReference type="CDD" id="cd00038">
    <property type="entry name" value="CAP_ED"/>
    <property type="match status" value="1"/>
</dbReference>
<comment type="caution">
    <text evidence="4">The sequence shown here is derived from an EMBL/GenBank/DDBJ whole genome shotgun (WGS) entry which is preliminary data.</text>
</comment>
<keyword evidence="1" id="KW-0805">Transcription regulation</keyword>
<dbReference type="InterPro" id="IPR036388">
    <property type="entry name" value="WH-like_DNA-bd_sf"/>
</dbReference>
<evidence type="ECO:0000256" key="1">
    <source>
        <dbReference type="ARBA" id="ARBA00023015"/>
    </source>
</evidence>
<name>A0A5R9DTV8_9LACT</name>
<dbReference type="PROSITE" id="PS51063">
    <property type="entry name" value="HTH_CRP_2"/>
    <property type="match status" value="1"/>
</dbReference>
<dbReference type="AlphaFoldDB" id="A0A5R9DTV8"/>
<dbReference type="OrthoDB" id="9798104at2"/>
<dbReference type="Proteomes" id="UP000306420">
    <property type="component" value="Unassembled WGS sequence"/>
</dbReference>
<dbReference type="GO" id="GO:0005829">
    <property type="term" value="C:cytosol"/>
    <property type="evidence" value="ECO:0007669"/>
    <property type="project" value="TreeGrafter"/>
</dbReference>
<keyword evidence="3" id="KW-0804">Transcription</keyword>
<accession>A0A5R9DTV8</accession>
<dbReference type="SUPFAM" id="SSF51206">
    <property type="entry name" value="cAMP-binding domain-like"/>
    <property type="match status" value="1"/>
</dbReference>
<dbReference type="SUPFAM" id="SSF46785">
    <property type="entry name" value="Winged helix' DNA-binding domain"/>
    <property type="match status" value="1"/>
</dbReference>
<dbReference type="EMBL" id="VBSP01000054">
    <property type="protein sequence ID" value="TLQ39614.1"/>
    <property type="molecule type" value="Genomic_DNA"/>
</dbReference>
<dbReference type="GO" id="GO:0003677">
    <property type="term" value="F:DNA binding"/>
    <property type="evidence" value="ECO:0007669"/>
    <property type="project" value="UniProtKB-KW"/>
</dbReference>
<dbReference type="PANTHER" id="PTHR24567:SF26">
    <property type="entry name" value="REGULATORY PROTEIN YEIL"/>
    <property type="match status" value="1"/>
</dbReference>
<dbReference type="InterPro" id="IPR050397">
    <property type="entry name" value="Env_Response_Regulators"/>
</dbReference>
<proteinExistence type="predicted"/>
<protein>
    <submittedName>
        <fullName evidence="4">Crp/Fnr family transcriptional regulator</fullName>
    </submittedName>
</protein>
<dbReference type="SMART" id="SM00100">
    <property type="entry name" value="cNMP"/>
    <property type="match status" value="1"/>
</dbReference>
<dbReference type="InterPro" id="IPR012318">
    <property type="entry name" value="HTH_CRP"/>
</dbReference>
<dbReference type="Pfam" id="PF00027">
    <property type="entry name" value="cNMP_binding"/>
    <property type="match status" value="1"/>
</dbReference>
<keyword evidence="2" id="KW-0238">DNA-binding</keyword>
<evidence type="ECO:0000313" key="4">
    <source>
        <dbReference type="EMBL" id="TLQ39614.1"/>
    </source>
</evidence>
<organism evidence="4 5">
    <name type="scientific">Ruoffia tabacinasalis</name>
    <dbReference type="NCBI Taxonomy" id="87458"/>
    <lineage>
        <taxon>Bacteria</taxon>
        <taxon>Bacillati</taxon>
        <taxon>Bacillota</taxon>
        <taxon>Bacilli</taxon>
        <taxon>Lactobacillales</taxon>
        <taxon>Aerococcaceae</taxon>
        <taxon>Ruoffia</taxon>
    </lineage>
</organism>
<dbReference type="Gene3D" id="2.60.120.10">
    <property type="entry name" value="Jelly Rolls"/>
    <property type="match status" value="1"/>
</dbReference>
<dbReference type="InterPro" id="IPR000595">
    <property type="entry name" value="cNMP-bd_dom"/>
</dbReference>
<dbReference type="InterPro" id="IPR018490">
    <property type="entry name" value="cNMP-bd_dom_sf"/>
</dbReference>
<dbReference type="InterPro" id="IPR014710">
    <property type="entry name" value="RmlC-like_jellyroll"/>
</dbReference>
<gene>
    <name evidence="4" type="ORF">FEZ33_10700</name>
</gene>
<dbReference type="Pfam" id="PF13545">
    <property type="entry name" value="HTH_Crp_2"/>
    <property type="match status" value="1"/>
</dbReference>
<evidence type="ECO:0000256" key="3">
    <source>
        <dbReference type="ARBA" id="ARBA00023163"/>
    </source>
</evidence>
<dbReference type="GO" id="GO:0003700">
    <property type="term" value="F:DNA-binding transcription factor activity"/>
    <property type="evidence" value="ECO:0007669"/>
    <property type="project" value="TreeGrafter"/>
</dbReference>
<dbReference type="Gene3D" id="1.10.10.10">
    <property type="entry name" value="Winged helix-like DNA-binding domain superfamily/Winged helix DNA-binding domain"/>
    <property type="match status" value="1"/>
</dbReference>
<dbReference type="PANTHER" id="PTHR24567">
    <property type="entry name" value="CRP FAMILY TRANSCRIPTIONAL REGULATORY PROTEIN"/>
    <property type="match status" value="1"/>
</dbReference>
<dbReference type="PROSITE" id="PS50042">
    <property type="entry name" value="CNMP_BINDING_3"/>
    <property type="match status" value="1"/>
</dbReference>
<reference evidence="4 5" key="1">
    <citation type="submission" date="2019-05" db="EMBL/GenBank/DDBJ databases">
        <title>The metagenome of a microbial culture collection derived from dairy environment covers the genomic content of the human microbiome.</title>
        <authorList>
            <person name="Roder T."/>
            <person name="Wuthrich D."/>
            <person name="Sattari Z."/>
            <person name="Von Ah U."/>
            <person name="Bar C."/>
            <person name="Ronchi F."/>
            <person name="Macpherson A.J."/>
            <person name="Ganal-Vonarburg S.C."/>
            <person name="Bruggmann R."/>
            <person name="Vergeres G."/>
        </authorList>
    </citation>
    <scope>NUCLEOTIDE SEQUENCE [LARGE SCALE GENOMIC DNA]</scope>
    <source>
        <strain evidence="4 5">FAM 24227</strain>
    </source>
</reference>
<dbReference type="SMART" id="SM00419">
    <property type="entry name" value="HTH_CRP"/>
    <property type="match status" value="1"/>
</dbReference>
<sequence length="222" mass="25403">MDFSNYHYCISTIPLFQTLTRDQIEKIQAQIQVKKFKAGQYLYQAGDDSDTLYLLQKGLVQIYRLSASGKEQYIRQLEAGDFIGESGLFSHRQINRYVKAEEPTTVCSIQRDVFKDVLLQNPEIAIELLEELSNRLNESEQQTTWITSESTSHRLAAYLLEAYNQQESLSIEIPSTKKQLASFLGMSPESFSRSLTKLTKAGIVRQPKPNVIEILELGRLEE</sequence>
<dbReference type="RefSeq" id="WP_138405376.1">
    <property type="nucleotide sequence ID" value="NZ_JBQKLU010000006.1"/>
</dbReference>
<evidence type="ECO:0000313" key="5">
    <source>
        <dbReference type="Proteomes" id="UP000306420"/>
    </source>
</evidence>
<dbReference type="InterPro" id="IPR036390">
    <property type="entry name" value="WH_DNA-bd_sf"/>
</dbReference>